<dbReference type="RefSeq" id="WP_160906618.1">
    <property type="nucleotide sequence ID" value="NZ_WVHS01000002.1"/>
</dbReference>
<name>A0A7K1XXT4_9SPHI</name>
<dbReference type="Pfam" id="PF14031">
    <property type="entry name" value="D-ser_dehydrat"/>
    <property type="match status" value="1"/>
</dbReference>
<keyword evidence="2" id="KW-0456">Lyase</keyword>
<dbReference type="SUPFAM" id="SSF51419">
    <property type="entry name" value="PLP-binding barrel"/>
    <property type="match status" value="1"/>
</dbReference>
<keyword evidence="5" id="KW-1185">Reference proteome</keyword>
<dbReference type="Gene3D" id="2.40.37.20">
    <property type="entry name" value="D-serine dehydratase-like domain"/>
    <property type="match status" value="1"/>
</dbReference>
<dbReference type="CDD" id="cd06821">
    <property type="entry name" value="PLPDE_III_D-TA"/>
    <property type="match status" value="1"/>
</dbReference>
<dbReference type="InterPro" id="IPR026956">
    <property type="entry name" value="D-ser_dehydrat-like_dom"/>
</dbReference>
<evidence type="ECO:0000313" key="5">
    <source>
        <dbReference type="Proteomes" id="UP000451233"/>
    </source>
</evidence>
<dbReference type="Proteomes" id="UP000451233">
    <property type="component" value="Unassembled WGS sequence"/>
</dbReference>
<dbReference type="PANTHER" id="PTHR28004">
    <property type="entry name" value="ZGC:162816-RELATED"/>
    <property type="match status" value="1"/>
</dbReference>
<organism evidence="4 5">
    <name type="scientific">Hufsiella ginkgonis</name>
    <dbReference type="NCBI Taxonomy" id="2695274"/>
    <lineage>
        <taxon>Bacteria</taxon>
        <taxon>Pseudomonadati</taxon>
        <taxon>Bacteroidota</taxon>
        <taxon>Sphingobacteriia</taxon>
        <taxon>Sphingobacteriales</taxon>
        <taxon>Sphingobacteriaceae</taxon>
        <taxon>Hufsiella</taxon>
    </lineage>
</organism>
<reference evidence="4 5" key="1">
    <citation type="submission" date="2019-11" db="EMBL/GenBank/DDBJ databases">
        <title>Pedobacter sp. HMF7056 Genome sequencing and assembly.</title>
        <authorList>
            <person name="Kang H."/>
            <person name="Kim H."/>
            <person name="Joh K."/>
        </authorList>
    </citation>
    <scope>NUCLEOTIDE SEQUENCE [LARGE SCALE GENOMIC DNA]</scope>
    <source>
        <strain evidence="4 5">HMF7056</strain>
    </source>
</reference>
<dbReference type="InterPro" id="IPR001608">
    <property type="entry name" value="Ala_racemase_N"/>
</dbReference>
<dbReference type="EMBL" id="WVHS01000002">
    <property type="protein sequence ID" value="MXV15638.1"/>
    <property type="molecule type" value="Genomic_DNA"/>
</dbReference>
<comment type="similarity">
    <text evidence="1">Belongs to the DSD1 family.</text>
</comment>
<evidence type="ECO:0000256" key="2">
    <source>
        <dbReference type="ARBA" id="ARBA00023239"/>
    </source>
</evidence>
<dbReference type="Gene3D" id="3.20.20.10">
    <property type="entry name" value="Alanine racemase"/>
    <property type="match status" value="1"/>
</dbReference>
<dbReference type="InterPro" id="IPR029066">
    <property type="entry name" value="PLP-binding_barrel"/>
</dbReference>
<dbReference type="GO" id="GO:0036088">
    <property type="term" value="P:D-serine catabolic process"/>
    <property type="evidence" value="ECO:0007669"/>
    <property type="project" value="TreeGrafter"/>
</dbReference>
<evidence type="ECO:0000313" key="4">
    <source>
        <dbReference type="EMBL" id="MXV15638.1"/>
    </source>
</evidence>
<dbReference type="GO" id="GO:0008721">
    <property type="term" value="F:D-serine ammonia-lyase activity"/>
    <property type="evidence" value="ECO:0007669"/>
    <property type="project" value="TreeGrafter"/>
</dbReference>
<gene>
    <name evidence="4" type="ORF">GS398_10005</name>
</gene>
<evidence type="ECO:0000259" key="3">
    <source>
        <dbReference type="SMART" id="SM01119"/>
    </source>
</evidence>
<sequence>MMTIPTDAWYKLADAAQTDSPALLVYPERVKQNIQHAVAMAGDVAKLRPHIKTHKAAEPVRLMLEAGITKFKCATIAEAELLGMCGAPDVLLAYQPNAAKLSRFIGLVKHFPLTRYSCIADNRDTLQMISQMALAGELVLTVFLDLNVGMNRTGIIPGEEAVSLYRFASALPGTRLAGLHAYDGHINHENFAERARLCQAAFAPVEAMRRELAAKGLGFPLLVAGGTPTFAMNLEREQVECSPGTFLLWDQGYSVSIPEQPFIVAALVLTRVVSKPAPGRVCIDMGHKSVASENVLQRRAVFLNAEGLLPVGHSEEHMVLQVPEGCSLEIGSALYAVPYHVCPTVAQYDHAWCVTDGEIAGNWRIVARDRALRF</sequence>
<dbReference type="InterPro" id="IPR051466">
    <property type="entry name" value="D-amino_acid_metab_enzyme"/>
</dbReference>
<accession>A0A7K1XXT4</accession>
<evidence type="ECO:0000256" key="1">
    <source>
        <dbReference type="ARBA" id="ARBA00005323"/>
    </source>
</evidence>
<dbReference type="SMART" id="SM01119">
    <property type="entry name" value="D-ser_dehydrat"/>
    <property type="match status" value="1"/>
</dbReference>
<comment type="caution">
    <text evidence="4">The sequence shown here is derived from an EMBL/GenBank/DDBJ whole genome shotgun (WGS) entry which is preliminary data.</text>
</comment>
<feature type="domain" description="D-serine dehydratase-like" evidence="3">
    <location>
        <begin position="265"/>
        <end position="355"/>
    </location>
</feature>
<protein>
    <submittedName>
        <fullName evidence="4">D-TA family PLP-dependent enzyme</fullName>
    </submittedName>
</protein>
<dbReference type="PANTHER" id="PTHR28004:SF2">
    <property type="entry name" value="D-SERINE DEHYDRATASE"/>
    <property type="match status" value="1"/>
</dbReference>
<dbReference type="InterPro" id="IPR042208">
    <property type="entry name" value="D-ser_dehydrat-like_sf"/>
</dbReference>
<dbReference type="Pfam" id="PF01168">
    <property type="entry name" value="Ala_racemase_N"/>
    <property type="match status" value="1"/>
</dbReference>
<dbReference type="AlphaFoldDB" id="A0A7K1XXT4"/>
<proteinExistence type="inferred from homology"/>